<dbReference type="GeneID" id="26900412"/>
<evidence type="ECO:0000256" key="5">
    <source>
        <dbReference type="PIRNR" id="PIRNR005992"/>
    </source>
</evidence>
<dbReference type="InterPro" id="IPR001392">
    <property type="entry name" value="Clathrin_mu"/>
</dbReference>
<name>A0A0M9G9U9_LEPPY</name>
<evidence type="ECO:0000313" key="7">
    <source>
        <dbReference type="EMBL" id="KPA85757.1"/>
    </source>
</evidence>
<dbReference type="PIRSF" id="PIRSF005992">
    <property type="entry name" value="Clathrin_mu"/>
    <property type="match status" value="1"/>
</dbReference>
<dbReference type="RefSeq" id="XP_015664196.1">
    <property type="nucleotide sequence ID" value="XM_015796188.1"/>
</dbReference>
<evidence type="ECO:0000256" key="1">
    <source>
        <dbReference type="ARBA" id="ARBA00004308"/>
    </source>
</evidence>
<dbReference type="InterPro" id="IPR011012">
    <property type="entry name" value="Longin-like_dom_sf"/>
</dbReference>
<protein>
    <submittedName>
        <fullName evidence="7">Putative adaptor complex AP-1 medium subunit putativeMu-adaptin 1</fullName>
    </submittedName>
</protein>
<evidence type="ECO:0000256" key="3">
    <source>
        <dbReference type="ARBA" id="ARBA00022927"/>
    </source>
</evidence>
<dbReference type="InterPro" id="IPR036168">
    <property type="entry name" value="AP2_Mu_C_sf"/>
</dbReference>
<keyword evidence="3 5" id="KW-0653">Protein transport</keyword>
<dbReference type="InterPro" id="IPR050431">
    <property type="entry name" value="Adaptor_comp_med_subunit"/>
</dbReference>
<dbReference type="VEuPathDB" id="TriTrypDB:LpyrH10_01_1140"/>
<dbReference type="Proteomes" id="UP000037923">
    <property type="component" value="Unassembled WGS sequence"/>
</dbReference>
<proteinExistence type="inferred from homology"/>
<sequence length="433" mass="49176">MASALYILDSKGSPLIYRSYRGDVAQDVPAVFQKRVIDEEESRITPVFEELGHTYTFVRENDVYLLMVSNINTCSLQQIAFLHRCVSVFNAYFKTVTQETVQDNFVIIYELLDEMCDFGFPQFTEEKALREYIMQSTFLTKIMGTKTTLAASALPAAVTGAAGSTPWRLPRNYKYNNNQVFLDVIEQVDLLANQAGETLSSEVLGTIKMQSRLSGMPTCTVGLNDKILFDRTGRTGRTVEMEDITFHQCVKLNQFESERVISFVPPDGEFTLLSYRLNERIQQPVQVRCTFTHHGTSRVRVHCTLQTKYRSSLTANEMEVYIPIPSDADRPQSNSQTGHLQYAPQVNALVWNLGKIAGGRQCSCSAEFHLPSIRSSDVHDLSRMPVKLRFVIPYFAVSGFQVRYVKVSERSNYVATPWVRYVTQSGVYEIRTD</sequence>
<dbReference type="Gene3D" id="3.30.450.60">
    <property type="match status" value="1"/>
</dbReference>
<dbReference type="SUPFAM" id="SSF64356">
    <property type="entry name" value="SNARE-like"/>
    <property type="match status" value="1"/>
</dbReference>
<evidence type="ECO:0000259" key="6">
    <source>
        <dbReference type="PROSITE" id="PS51072"/>
    </source>
</evidence>
<dbReference type="GO" id="GO:0012505">
    <property type="term" value="C:endomembrane system"/>
    <property type="evidence" value="ECO:0007669"/>
    <property type="project" value="UniProtKB-SubCell"/>
</dbReference>
<dbReference type="GO" id="GO:0006886">
    <property type="term" value="P:intracellular protein transport"/>
    <property type="evidence" value="ECO:0007669"/>
    <property type="project" value="UniProtKB-UniRule"/>
</dbReference>
<dbReference type="CDD" id="cd09250">
    <property type="entry name" value="AP-1_Mu1_Cterm"/>
    <property type="match status" value="1"/>
</dbReference>
<dbReference type="OrthoDB" id="10259133at2759"/>
<organism evidence="7 8">
    <name type="scientific">Leptomonas pyrrhocoris</name>
    <name type="common">Firebug parasite</name>
    <dbReference type="NCBI Taxonomy" id="157538"/>
    <lineage>
        <taxon>Eukaryota</taxon>
        <taxon>Discoba</taxon>
        <taxon>Euglenozoa</taxon>
        <taxon>Kinetoplastea</taxon>
        <taxon>Metakinetoplastina</taxon>
        <taxon>Trypanosomatida</taxon>
        <taxon>Trypanosomatidae</taxon>
        <taxon>Leishmaniinae</taxon>
        <taxon>Leptomonas</taxon>
    </lineage>
</organism>
<comment type="similarity">
    <text evidence="5">Belongs to the adaptor complexes medium subunit family.</text>
</comment>
<dbReference type="Pfam" id="PF00928">
    <property type="entry name" value="Adap_comp_sub"/>
    <property type="match status" value="1"/>
</dbReference>
<dbReference type="PROSITE" id="PS51072">
    <property type="entry name" value="MHD"/>
    <property type="match status" value="1"/>
</dbReference>
<comment type="subcellular location">
    <subcellularLocation>
        <location evidence="1">Endomembrane system</location>
    </subcellularLocation>
</comment>
<keyword evidence="8" id="KW-1185">Reference proteome</keyword>
<feature type="domain" description="MHD" evidence="6">
    <location>
        <begin position="177"/>
        <end position="431"/>
    </location>
</feature>
<dbReference type="InterPro" id="IPR028565">
    <property type="entry name" value="MHD"/>
</dbReference>
<evidence type="ECO:0000256" key="4">
    <source>
        <dbReference type="ARBA" id="ARBA00023136"/>
    </source>
</evidence>
<dbReference type="SUPFAM" id="SSF49447">
    <property type="entry name" value="Second domain of Mu2 adaptin subunit (ap50) of ap2 adaptor"/>
    <property type="match status" value="1"/>
</dbReference>
<evidence type="ECO:0000256" key="2">
    <source>
        <dbReference type="ARBA" id="ARBA00022448"/>
    </source>
</evidence>
<comment type="caution">
    <text evidence="7">The sequence shown here is derived from an EMBL/GenBank/DDBJ whole genome shotgun (WGS) entry which is preliminary data.</text>
</comment>
<dbReference type="GO" id="GO:0030131">
    <property type="term" value="C:clathrin adaptor complex"/>
    <property type="evidence" value="ECO:0007669"/>
    <property type="project" value="UniProtKB-UniRule"/>
</dbReference>
<dbReference type="PANTHER" id="PTHR10529">
    <property type="entry name" value="AP COMPLEX SUBUNIT MU"/>
    <property type="match status" value="1"/>
</dbReference>
<reference evidence="7 8" key="1">
    <citation type="submission" date="2015-07" db="EMBL/GenBank/DDBJ databases">
        <title>High-quality genome of monoxenous trypanosomatid Leptomonas pyrrhocoris.</title>
        <authorList>
            <person name="Flegontov P."/>
            <person name="Butenko A."/>
            <person name="Firsov S."/>
            <person name="Vlcek C."/>
            <person name="Logacheva M.D."/>
            <person name="Field M."/>
            <person name="Filatov D."/>
            <person name="Flegontova O."/>
            <person name="Gerasimov E."/>
            <person name="Jackson A.P."/>
            <person name="Kelly S."/>
            <person name="Opperdoes F."/>
            <person name="O'Reilly A."/>
            <person name="Votypka J."/>
            <person name="Yurchenko V."/>
            <person name="Lukes J."/>
        </authorList>
    </citation>
    <scope>NUCLEOTIDE SEQUENCE [LARGE SCALE GENOMIC DNA]</scope>
    <source>
        <strain evidence="7">H10</strain>
    </source>
</reference>
<dbReference type="FunFam" id="3.30.450.60:FF:000002">
    <property type="entry name" value="AP-2 complex subunit mu, putative"/>
    <property type="match status" value="1"/>
</dbReference>
<evidence type="ECO:0000313" key="8">
    <source>
        <dbReference type="Proteomes" id="UP000037923"/>
    </source>
</evidence>
<dbReference type="AlphaFoldDB" id="A0A0M9G9U9"/>
<dbReference type="GO" id="GO:0016192">
    <property type="term" value="P:vesicle-mediated transport"/>
    <property type="evidence" value="ECO:0007669"/>
    <property type="project" value="InterPro"/>
</dbReference>
<gene>
    <name evidence="7" type="ORF">ABB37_00114</name>
</gene>
<dbReference type="PRINTS" id="PR00314">
    <property type="entry name" value="CLATHRINADPT"/>
</dbReference>
<dbReference type="Gene3D" id="2.60.40.1170">
    <property type="entry name" value="Mu homology domain, subdomain B"/>
    <property type="match status" value="2"/>
</dbReference>
<keyword evidence="2 5" id="KW-0813">Transport</keyword>
<dbReference type="EMBL" id="LGTL01000001">
    <property type="protein sequence ID" value="KPA85757.1"/>
    <property type="molecule type" value="Genomic_DNA"/>
</dbReference>
<dbReference type="OMA" id="KPLIWCD"/>
<accession>A0A0M9G9U9</accession>
<keyword evidence="4" id="KW-0472">Membrane</keyword>